<dbReference type="EMBL" id="UYSG01002052">
    <property type="protein sequence ID" value="VDL56376.1"/>
    <property type="molecule type" value="Genomic_DNA"/>
</dbReference>
<protein>
    <submittedName>
        <fullName evidence="1 5">Uncharacterized protein</fullName>
    </submittedName>
</protein>
<gene>
    <name evidence="1" type="ORF">HDID_LOCUS4832</name>
    <name evidence="2" type="ORF">WMSIL1_LOCUS8717</name>
</gene>
<dbReference type="Proteomes" id="UP000321570">
    <property type="component" value="Unassembled WGS sequence"/>
</dbReference>
<name>A0A0R3SIR9_HYMDI</name>
<evidence type="ECO:0000313" key="5">
    <source>
        <dbReference type="WBParaSite" id="HDID_0000483401-mRNA-1"/>
    </source>
</evidence>
<keyword evidence="4" id="KW-1185">Reference proteome</keyword>
<reference evidence="2 4" key="3">
    <citation type="submission" date="2019-07" db="EMBL/GenBank/DDBJ databases">
        <authorList>
            <person name="Jastrzebski P J."/>
            <person name="Paukszto L."/>
            <person name="Jastrzebski P J."/>
        </authorList>
    </citation>
    <scope>NUCLEOTIDE SEQUENCE [LARGE SCALE GENOMIC DNA]</scope>
    <source>
        <strain evidence="2 4">WMS-il1</strain>
    </source>
</reference>
<evidence type="ECO:0000313" key="1">
    <source>
        <dbReference type="EMBL" id="VDL56376.1"/>
    </source>
</evidence>
<dbReference type="WBParaSite" id="HDID_0000483401-mRNA-1">
    <property type="protein sequence ID" value="HDID_0000483401-mRNA-1"/>
    <property type="gene ID" value="HDID_0000483401"/>
</dbReference>
<organism evidence="5">
    <name type="scientific">Hymenolepis diminuta</name>
    <name type="common">Rat tapeworm</name>
    <dbReference type="NCBI Taxonomy" id="6216"/>
    <lineage>
        <taxon>Eukaryota</taxon>
        <taxon>Metazoa</taxon>
        <taxon>Spiralia</taxon>
        <taxon>Lophotrochozoa</taxon>
        <taxon>Platyhelminthes</taxon>
        <taxon>Cestoda</taxon>
        <taxon>Eucestoda</taxon>
        <taxon>Cyclophyllidea</taxon>
        <taxon>Hymenolepididae</taxon>
        <taxon>Hymenolepis</taxon>
    </lineage>
</organism>
<proteinExistence type="predicted"/>
<dbReference type="AlphaFoldDB" id="A0A0R3SIR9"/>
<sequence length="107" mass="12469">MLPKNHIDELRIFQSTIDTCLSFTGGLSLRKLSTLLWKNLHLQESHLSELIKSFYLQLDFNTILYSWRSVVIILIGLGDEYLRLKDETQPTYLLAPFIHPEVDALEH</sequence>
<evidence type="ECO:0000313" key="4">
    <source>
        <dbReference type="Proteomes" id="UP000321570"/>
    </source>
</evidence>
<dbReference type="EMBL" id="CABIJS010000333">
    <property type="protein sequence ID" value="VUZ49539.1"/>
    <property type="molecule type" value="Genomic_DNA"/>
</dbReference>
<evidence type="ECO:0000313" key="3">
    <source>
        <dbReference type="Proteomes" id="UP000274504"/>
    </source>
</evidence>
<reference evidence="5" key="1">
    <citation type="submission" date="2017-02" db="UniProtKB">
        <authorList>
            <consortium name="WormBaseParasite"/>
        </authorList>
    </citation>
    <scope>IDENTIFICATION</scope>
</reference>
<evidence type="ECO:0000313" key="2">
    <source>
        <dbReference type="EMBL" id="VUZ49539.1"/>
    </source>
</evidence>
<reference evidence="1 3" key="2">
    <citation type="submission" date="2018-11" db="EMBL/GenBank/DDBJ databases">
        <authorList>
            <consortium name="Pathogen Informatics"/>
        </authorList>
    </citation>
    <scope>NUCLEOTIDE SEQUENCE [LARGE SCALE GENOMIC DNA]</scope>
</reference>
<accession>A0A0R3SIR9</accession>
<dbReference type="Proteomes" id="UP000274504">
    <property type="component" value="Unassembled WGS sequence"/>
</dbReference>